<dbReference type="AlphaFoldDB" id="A0A8S4SJ85"/>
<evidence type="ECO:0000256" key="1">
    <source>
        <dbReference type="SAM" id="MobiDB-lite"/>
    </source>
</evidence>
<feature type="region of interest" description="Disordered" evidence="1">
    <location>
        <begin position="274"/>
        <end position="315"/>
    </location>
</feature>
<accession>A0A8S4SJ85</accession>
<dbReference type="Pfam" id="PF14895">
    <property type="entry name" value="PPPI_inhib"/>
    <property type="match status" value="1"/>
</dbReference>
<dbReference type="InterPro" id="IPR026142">
    <property type="entry name" value="Pro_pase_1_reg_su_36"/>
</dbReference>
<reference evidence="2" key="1">
    <citation type="submission" date="2022-03" db="EMBL/GenBank/DDBJ databases">
        <authorList>
            <person name="Lindestad O."/>
        </authorList>
    </citation>
    <scope>NUCLEOTIDE SEQUENCE</scope>
</reference>
<keyword evidence="3" id="KW-1185">Reference proteome</keyword>
<sequence>MEVAQIWEVMSLRTIELETKIPTDRSKKIELNYREDLEDLRLLVAKEYCIIISGGEEYTKYHHMDKEKKQSMSKKEATLFETIICISIQIVWIALGRKYYNQIELEINRMLKSDIYNSAEHKRDTKYLSKMNPRERLVLVGHCMHVGKKLNTRSPLMNEVFCDRNIGFRLYGLGALQYSRLNTRLRYLESILSDPEHTFGNVGITLGIIGIQRAKFDIMLRELSMAASTSGSSSSIRQSISRSSRVSRVSRVMSRRSTVTAVPKKLYPDICIPEKGPESLPDQFPRKMLPKLSSNNEQRLKWLRRVASKRKKPRR</sequence>
<dbReference type="PANTHER" id="PTHR21055:SF3">
    <property type="entry name" value="PROTEIN PHOSPHATASE 1 REGULATORY SUBUNIT 36"/>
    <property type="match status" value="1"/>
</dbReference>
<organism evidence="2 3">
    <name type="scientific">Pararge aegeria aegeria</name>
    <dbReference type="NCBI Taxonomy" id="348720"/>
    <lineage>
        <taxon>Eukaryota</taxon>
        <taxon>Metazoa</taxon>
        <taxon>Ecdysozoa</taxon>
        <taxon>Arthropoda</taxon>
        <taxon>Hexapoda</taxon>
        <taxon>Insecta</taxon>
        <taxon>Pterygota</taxon>
        <taxon>Neoptera</taxon>
        <taxon>Endopterygota</taxon>
        <taxon>Lepidoptera</taxon>
        <taxon>Glossata</taxon>
        <taxon>Ditrysia</taxon>
        <taxon>Papilionoidea</taxon>
        <taxon>Nymphalidae</taxon>
        <taxon>Satyrinae</taxon>
        <taxon>Satyrini</taxon>
        <taxon>Parargina</taxon>
        <taxon>Pararge</taxon>
    </lineage>
</organism>
<dbReference type="EMBL" id="CAKXAJ010026503">
    <property type="protein sequence ID" value="CAH2269259.1"/>
    <property type="molecule type" value="Genomic_DNA"/>
</dbReference>
<feature type="compositionally biased region" description="Basic residues" evidence="1">
    <location>
        <begin position="301"/>
        <end position="315"/>
    </location>
</feature>
<proteinExistence type="predicted"/>
<comment type="caution">
    <text evidence="2">The sequence shown here is derived from an EMBL/GenBank/DDBJ whole genome shotgun (WGS) entry which is preliminary data.</text>
</comment>
<protein>
    <submittedName>
        <fullName evidence="2">Jg19215 protein</fullName>
    </submittedName>
</protein>
<dbReference type="PANTHER" id="PTHR21055">
    <property type="entry name" value="PROTEIN PHOSPHATASE 1 REGULATORY SUBUNIT 36"/>
    <property type="match status" value="1"/>
</dbReference>
<name>A0A8S4SJ85_9NEOP</name>
<dbReference type="GO" id="GO:0019902">
    <property type="term" value="F:phosphatase binding"/>
    <property type="evidence" value="ECO:0007669"/>
    <property type="project" value="InterPro"/>
</dbReference>
<evidence type="ECO:0000313" key="3">
    <source>
        <dbReference type="Proteomes" id="UP000838756"/>
    </source>
</evidence>
<evidence type="ECO:0000313" key="2">
    <source>
        <dbReference type="EMBL" id="CAH2269259.1"/>
    </source>
</evidence>
<dbReference type="Proteomes" id="UP000838756">
    <property type="component" value="Unassembled WGS sequence"/>
</dbReference>
<gene>
    <name evidence="2" type="primary">jg19215</name>
    <name evidence="2" type="ORF">PAEG_LOCUS27526</name>
</gene>
<dbReference type="OrthoDB" id="6724830at2759"/>